<feature type="chain" id="PRO_5041444466" description="Transmembrane protein" evidence="3">
    <location>
        <begin position="23"/>
        <end position="511"/>
    </location>
</feature>
<dbReference type="Proteomes" id="UP001178507">
    <property type="component" value="Unassembled WGS sequence"/>
</dbReference>
<evidence type="ECO:0000313" key="5">
    <source>
        <dbReference type="Proteomes" id="UP001178507"/>
    </source>
</evidence>
<feature type="transmembrane region" description="Helical" evidence="2">
    <location>
        <begin position="97"/>
        <end position="117"/>
    </location>
</feature>
<evidence type="ECO:0008006" key="6">
    <source>
        <dbReference type="Google" id="ProtNLM"/>
    </source>
</evidence>
<dbReference type="AlphaFoldDB" id="A0AA36I691"/>
<sequence length="511" mass="57662">MDTCCAVLGLGFLCLHAHITGASLFDLGGWRWRAEAGEVSDPKARELLERRAQDLLWDMRRRIFVTMCGRVGMQITFCAVLAYGYMWFRERTSCQAIYFLVALVNYPFLTAIARELFFLSRHRLIVVYVVQYLLLAILCVMPRDWSRVGPDVLAWDGLLVAGRFTMALTLVYKDITIPAQILMSALLIQQRWGTVFLLRELGILATIICCSTTVEIHMRSHIEVVWASADSESMLASFRRLLRGACDGEVLLDSEMKIHGEPASLKHLLMTNISLHGKSFQDILDKDTQLRFAELLEKEDKESSIPPCLRASLRGSNDIKVSVDLFHVPVPQYCGARVYHLIAFREDAELPAAQVPEAGLSRSSGGEEFFPRKGLKKPERPRRSESRHFATRRAVPLPELKEITLLVDSASRTLDILQAHFRFSRVQDSEAWMPSLHGLLRPTDRATILAKVLSFAQRFEEGAVEPERLAAWCLKTPGKTYLGAEFVKLSGASSGDKASTLWVQLADFWQT</sequence>
<keyword evidence="5" id="KW-1185">Reference proteome</keyword>
<proteinExistence type="predicted"/>
<keyword evidence="2" id="KW-1133">Transmembrane helix</keyword>
<keyword evidence="3" id="KW-0732">Signal</keyword>
<feature type="transmembrane region" description="Helical" evidence="2">
    <location>
        <begin position="123"/>
        <end position="141"/>
    </location>
</feature>
<evidence type="ECO:0000256" key="2">
    <source>
        <dbReference type="SAM" id="Phobius"/>
    </source>
</evidence>
<accession>A0AA36I691</accession>
<organism evidence="4 5">
    <name type="scientific">Effrenium voratum</name>
    <dbReference type="NCBI Taxonomy" id="2562239"/>
    <lineage>
        <taxon>Eukaryota</taxon>
        <taxon>Sar</taxon>
        <taxon>Alveolata</taxon>
        <taxon>Dinophyceae</taxon>
        <taxon>Suessiales</taxon>
        <taxon>Symbiodiniaceae</taxon>
        <taxon>Effrenium</taxon>
    </lineage>
</organism>
<evidence type="ECO:0000256" key="3">
    <source>
        <dbReference type="SAM" id="SignalP"/>
    </source>
</evidence>
<feature type="signal peptide" evidence="3">
    <location>
        <begin position="1"/>
        <end position="22"/>
    </location>
</feature>
<reference evidence="4" key="1">
    <citation type="submission" date="2023-08" db="EMBL/GenBank/DDBJ databases">
        <authorList>
            <person name="Chen Y."/>
            <person name="Shah S."/>
            <person name="Dougan E. K."/>
            <person name="Thang M."/>
            <person name="Chan C."/>
        </authorList>
    </citation>
    <scope>NUCLEOTIDE SEQUENCE</scope>
</reference>
<dbReference type="EMBL" id="CAUJNA010000847">
    <property type="protein sequence ID" value="CAJ1381861.1"/>
    <property type="molecule type" value="Genomic_DNA"/>
</dbReference>
<comment type="caution">
    <text evidence="4">The sequence shown here is derived from an EMBL/GenBank/DDBJ whole genome shotgun (WGS) entry which is preliminary data.</text>
</comment>
<keyword evidence="2" id="KW-0812">Transmembrane</keyword>
<feature type="transmembrane region" description="Helical" evidence="2">
    <location>
        <begin position="63"/>
        <end position="85"/>
    </location>
</feature>
<name>A0AA36I691_9DINO</name>
<gene>
    <name evidence="4" type="ORF">EVOR1521_LOCUS9416</name>
</gene>
<feature type="transmembrane region" description="Helical" evidence="2">
    <location>
        <begin position="192"/>
        <end position="214"/>
    </location>
</feature>
<feature type="compositionally biased region" description="Basic and acidic residues" evidence="1">
    <location>
        <begin position="376"/>
        <end position="388"/>
    </location>
</feature>
<evidence type="ECO:0000256" key="1">
    <source>
        <dbReference type="SAM" id="MobiDB-lite"/>
    </source>
</evidence>
<protein>
    <recommendedName>
        <fullName evidence="6">Transmembrane protein</fullName>
    </recommendedName>
</protein>
<feature type="region of interest" description="Disordered" evidence="1">
    <location>
        <begin position="359"/>
        <end position="388"/>
    </location>
</feature>
<keyword evidence="2" id="KW-0472">Membrane</keyword>
<evidence type="ECO:0000313" key="4">
    <source>
        <dbReference type="EMBL" id="CAJ1381861.1"/>
    </source>
</evidence>